<keyword evidence="2" id="KW-1133">Transmembrane helix</keyword>
<feature type="transmembrane region" description="Helical" evidence="2">
    <location>
        <begin position="71"/>
        <end position="92"/>
    </location>
</feature>
<gene>
    <name evidence="3" type="ORF">TWF694_011184</name>
</gene>
<keyword evidence="2" id="KW-0812">Transmembrane</keyword>
<name>A0AAV9XAW5_9PEZI</name>
<evidence type="ECO:0000256" key="1">
    <source>
        <dbReference type="SAM" id="MobiDB-lite"/>
    </source>
</evidence>
<comment type="caution">
    <text evidence="3">The sequence shown here is derived from an EMBL/GenBank/DDBJ whole genome shotgun (WGS) entry which is preliminary data.</text>
</comment>
<proteinExistence type="predicted"/>
<sequence length="201" mass="23067">MFWNRNRVRAEKPQGQQIQSAPARGRYHNILREVRIFFGIMLILSIMELGFTIDSYIWLDKNNKWWSGTEKARFCFLIFSCVRTIVLSALYTAWHRAQKMMHSLLHAIFLFLSTVFWVVSGVLIHHMWGYKECGGIGPLKGGLNECHEIKIIEILAWIIAAVSVVGSIPVVMIALENHRNKSQAGGHHGHHGRRMFGSEKV</sequence>
<dbReference type="AlphaFoldDB" id="A0AAV9XAW5"/>
<evidence type="ECO:0000313" key="4">
    <source>
        <dbReference type="Proteomes" id="UP001365542"/>
    </source>
</evidence>
<keyword evidence="4" id="KW-1185">Reference proteome</keyword>
<dbReference type="Proteomes" id="UP001365542">
    <property type="component" value="Unassembled WGS sequence"/>
</dbReference>
<feature type="region of interest" description="Disordered" evidence="1">
    <location>
        <begin position="181"/>
        <end position="201"/>
    </location>
</feature>
<protein>
    <recommendedName>
        <fullName evidence="5">Integral membrane protein</fullName>
    </recommendedName>
</protein>
<dbReference type="EMBL" id="JAVHJO010000008">
    <property type="protein sequence ID" value="KAK6538304.1"/>
    <property type="molecule type" value="Genomic_DNA"/>
</dbReference>
<feature type="transmembrane region" description="Helical" evidence="2">
    <location>
        <begin position="104"/>
        <end position="128"/>
    </location>
</feature>
<evidence type="ECO:0000256" key="2">
    <source>
        <dbReference type="SAM" id="Phobius"/>
    </source>
</evidence>
<organism evidence="3 4">
    <name type="scientific">Orbilia ellipsospora</name>
    <dbReference type="NCBI Taxonomy" id="2528407"/>
    <lineage>
        <taxon>Eukaryota</taxon>
        <taxon>Fungi</taxon>
        <taxon>Dikarya</taxon>
        <taxon>Ascomycota</taxon>
        <taxon>Pezizomycotina</taxon>
        <taxon>Orbiliomycetes</taxon>
        <taxon>Orbiliales</taxon>
        <taxon>Orbiliaceae</taxon>
        <taxon>Orbilia</taxon>
    </lineage>
</organism>
<accession>A0AAV9XAW5</accession>
<evidence type="ECO:0008006" key="5">
    <source>
        <dbReference type="Google" id="ProtNLM"/>
    </source>
</evidence>
<reference evidence="3 4" key="1">
    <citation type="submission" date="2019-10" db="EMBL/GenBank/DDBJ databases">
        <authorList>
            <person name="Palmer J.M."/>
        </authorList>
    </citation>
    <scope>NUCLEOTIDE SEQUENCE [LARGE SCALE GENOMIC DNA]</scope>
    <source>
        <strain evidence="3 4">TWF694</strain>
    </source>
</reference>
<feature type="transmembrane region" description="Helical" evidence="2">
    <location>
        <begin position="36"/>
        <end position="59"/>
    </location>
</feature>
<feature type="transmembrane region" description="Helical" evidence="2">
    <location>
        <begin position="154"/>
        <end position="175"/>
    </location>
</feature>
<keyword evidence="2" id="KW-0472">Membrane</keyword>
<evidence type="ECO:0000313" key="3">
    <source>
        <dbReference type="EMBL" id="KAK6538304.1"/>
    </source>
</evidence>